<keyword evidence="6" id="KW-1185">Reference proteome</keyword>
<dbReference type="AlphaFoldDB" id="A0A6S6R6E9"/>
<keyword evidence="1 5" id="KW-0489">Methyltransferase</keyword>
<dbReference type="InterPro" id="IPR029064">
    <property type="entry name" value="Ribosomal_eL30-like_sf"/>
</dbReference>
<dbReference type="InterPro" id="IPR001537">
    <property type="entry name" value="SpoU_MeTrfase"/>
</dbReference>
<dbReference type="GO" id="GO:0032259">
    <property type="term" value="P:methylation"/>
    <property type="evidence" value="ECO:0007669"/>
    <property type="project" value="UniProtKB-KW"/>
</dbReference>
<dbReference type="RefSeq" id="WP_184088444.1">
    <property type="nucleotide sequence ID" value="NZ_AP023367.1"/>
</dbReference>
<feature type="domain" description="SpoU L30e-like N-terminal" evidence="4">
    <location>
        <begin position="10"/>
        <end position="98"/>
    </location>
</feature>
<organism evidence="5 6">
    <name type="scientific">Anaerocolumna cellulosilytica</name>
    <dbReference type="NCBI Taxonomy" id="433286"/>
    <lineage>
        <taxon>Bacteria</taxon>
        <taxon>Bacillati</taxon>
        <taxon>Bacillota</taxon>
        <taxon>Clostridia</taxon>
        <taxon>Lachnospirales</taxon>
        <taxon>Lachnospiraceae</taxon>
        <taxon>Anaerocolumna</taxon>
    </lineage>
</organism>
<accession>A0A6S6R6E9</accession>
<dbReference type="SUPFAM" id="SSF75217">
    <property type="entry name" value="alpha/beta knot"/>
    <property type="match status" value="1"/>
</dbReference>
<evidence type="ECO:0000256" key="1">
    <source>
        <dbReference type="ARBA" id="ARBA00022603"/>
    </source>
</evidence>
<evidence type="ECO:0000259" key="3">
    <source>
        <dbReference type="Pfam" id="PF00588"/>
    </source>
</evidence>
<dbReference type="GO" id="GO:0003723">
    <property type="term" value="F:RNA binding"/>
    <property type="evidence" value="ECO:0007669"/>
    <property type="project" value="InterPro"/>
</dbReference>
<dbReference type="EMBL" id="AP023367">
    <property type="protein sequence ID" value="BCJ95050.1"/>
    <property type="molecule type" value="Genomic_DNA"/>
</dbReference>
<dbReference type="Pfam" id="PF22655">
    <property type="entry name" value="SpoU_sub_bind_like"/>
    <property type="match status" value="1"/>
</dbReference>
<name>A0A6S6R6E9_9FIRM</name>
<dbReference type="GO" id="GO:0008173">
    <property type="term" value="F:RNA methyltransferase activity"/>
    <property type="evidence" value="ECO:0007669"/>
    <property type="project" value="InterPro"/>
</dbReference>
<sequence length="282" mass="31951">MRNERIYKKNAAYQKFEVLKSNRNKRYKYKEFFVEGVKNINSAIKNNWDICSFLYTNEKELSIWAQQILNTTSTVVNYQLPLNLMKELSDKEDTSELLAIVRMREDNAAEFQLSKNPMLALFDRPSNRGNLGTIIRSCDALGVEGLILTGHGVDLYDPEVITSSMGSFFRIPVIRMTDNQSVLAFISELKGKFPGFNTIGTTAHKEFPIYKLNLTGPIMFFLGNETDGLSRVYKECSDKLATIPMAEEAAATSFNVGCAATVMFYEAIRQRNLETESFLAGF</sequence>
<dbReference type="SUPFAM" id="SSF55315">
    <property type="entry name" value="L30e-like"/>
    <property type="match status" value="1"/>
</dbReference>
<dbReference type="PANTHER" id="PTHR43191">
    <property type="entry name" value="RRNA METHYLTRANSFERASE 3"/>
    <property type="match status" value="1"/>
</dbReference>
<dbReference type="KEGG" id="acel:acsn021_26190"/>
<protein>
    <submittedName>
        <fullName evidence="5">RNA methyltransferase</fullName>
    </submittedName>
</protein>
<dbReference type="InterPro" id="IPR054578">
    <property type="entry name" value="SpoU_sub_bind-like_N"/>
</dbReference>
<feature type="domain" description="tRNA/rRNA methyltransferase SpoU type" evidence="3">
    <location>
        <begin position="120"/>
        <end position="265"/>
    </location>
</feature>
<keyword evidence="2 5" id="KW-0808">Transferase</keyword>
<dbReference type="InterPro" id="IPR029026">
    <property type="entry name" value="tRNA_m1G_MTases_N"/>
</dbReference>
<dbReference type="Proteomes" id="UP000515561">
    <property type="component" value="Chromosome"/>
</dbReference>
<dbReference type="InterPro" id="IPR051259">
    <property type="entry name" value="rRNA_Methyltransferase"/>
</dbReference>
<dbReference type="Gene3D" id="3.40.1280.10">
    <property type="match status" value="1"/>
</dbReference>
<reference evidence="5 6" key="1">
    <citation type="journal article" date="2016" name="Int. J. Syst. Evol. Microbiol.">
        <title>Descriptions of Anaerotaenia torta gen. nov., sp. nov. and Anaerocolumna cellulosilytica gen. nov., sp. nov. isolated from a methanogenic reactor of cattle waste.</title>
        <authorList>
            <person name="Uek A."/>
            <person name="Ohtaki Y."/>
            <person name="Kaku N."/>
            <person name="Ueki K."/>
        </authorList>
    </citation>
    <scope>NUCLEOTIDE SEQUENCE [LARGE SCALE GENOMIC DNA]</scope>
    <source>
        <strain evidence="5 6">SN021</strain>
    </source>
</reference>
<gene>
    <name evidence="5" type="ORF">acsn021_26190</name>
</gene>
<proteinExistence type="predicted"/>
<dbReference type="Pfam" id="PF00588">
    <property type="entry name" value="SpoU_methylase"/>
    <property type="match status" value="1"/>
</dbReference>
<evidence type="ECO:0000313" key="5">
    <source>
        <dbReference type="EMBL" id="BCJ95050.1"/>
    </source>
</evidence>
<dbReference type="InterPro" id="IPR029028">
    <property type="entry name" value="Alpha/beta_knot_MTases"/>
</dbReference>
<dbReference type="GO" id="GO:0006396">
    <property type="term" value="P:RNA processing"/>
    <property type="evidence" value="ECO:0007669"/>
    <property type="project" value="InterPro"/>
</dbReference>
<evidence type="ECO:0000256" key="2">
    <source>
        <dbReference type="ARBA" id="ARBA00022679"/>
    </source>
</evidence>
<dbReference type="PANTHER" id="PTHR43191:SF2">
    <property type="entry name" value="RRNA METHYLTRANSFERASE 3, MITOCHONDRIAL"/>
    <property type="match status" value="1"/>
</dbReference>
<dbReference type="Gene3D" id="3.30.1330.30">
    <property type="match status" value="1"/>
</dbReference>
<evidence type="ECO:0000259" key="4">
    <source>
        <dbReference type="Pfam" id="PF22655"/>
    </source>
</evidence>
<evidence type="ECO:0000313" key="6">
    <source>
        <dbReference type="Proteomes" id="UP000515561"/>
    </source>
</evidence>